<dbReference type="Proteomes" id="UP001172673">
    <property type="component" value="Unassembled WGS sequence"/>
</dbReference>
<evidence type="ECO:0000259" key="6">
    <source>
        <dbReference type="PROSITE" id="PS51767"/>
    </source>
</evidence>
<sequence>MVALFLHLGAASLFINAVLAGSGTLKLDFREERKSGLRKRASDGYLAVPMPESPDRLSYFVNITAGTPPQSFTVKLDTGSSDLWLPNSQGCAAENVHSACEAYGIYNPESSSSYVQVSDKPVAATYGIGTTIGYLANETIGIQGAEIFNQVVINAFNLTDQQGFGFLEVGYAANADSLLKQNFTRGTLVDNLYDQGAISRRAFSLYLNDRESGGGSIIFGGIDTDKYTGELVALTTSPNRKGIYDHYAVTLSGVAFNSGVERKVLSPANMTSRVILDSGATASIFPEAIANQLIEGVGAVYNGALVSYFVPCSYRSSNASVEVTFNGAGGPTIVIPMSQLIGQSLAMPTRLPPTQQASWEIPSLLRSAYLVHDLDNNELAIAQARISSTSEKIQVLPSGSGAIPGVVSTDTVTATHAPVPTAPPSGGLFTINPTATAFPSSANQPSFTLDVAGASGGSSTGAAQTASATGGASGVPDGSMLLTCISTFLAAVLVFGGRL</sequence>
<dbReference type="PRINTS" id="PR00792">
    <property type="entry name" value="PEPSIN"/>
</dbReference>
<feature type="domain" description="Peptidase A1" evidence="6">
    <location>
        <begin position="59"/>
        <end position="382"/>
    </location>
</feature>
<dbReference type="Gene3D" id="2.40.70.10">
    <property type="entry name" value="Acid Proteases"/>
    <property type="match status" value="2"/>
</dbReference>
<proteinExistence type="inferred from homology"/>
<dbReference type="InterPro" id="IPR001969">
    <property type="entry name" value="Aspartic_peptidase_AS"/>
</dbReference>
<dbReference type="SUPFAM" id="SSF50630">
    <property type="entry name" value="Acid proteases"/>
    <property type="match status" value="1"/>
</dbReference>
<dbReference type="PANTHER" id="PTHR47966:SF65">
    <property type="entry name" value="ASPARTIC-TYPE ENDOPEPTIDASE"/>
    <property type="match status" value="1"/>
</dbReference>
<keyword evidence="5" id="KW-0732">Signal</keyword>
<evidence type="ECO:0000313" key="8">
    <source>
        <dbReference type="Proteomes" id="UP001172673"/>
    </source>
</evidence>
<dbReference type="PANTHER" id="PTHR47966">
    <property type="entry name" value="BETA-SITE APP-CLEAVING ENZYME, ISOFORM A-RELATED"/>
    <property type="match status" value="1"/>
</dbReference>
<dbReference type="InterPro" id="IPR021109">
    <property type="entry name" value="Peptidase_aspartic_dom_sf"/>
</dbReference>
<feature type="active site" evidence="3">
    <location>
        <position position="77"/>
    </location>
</feature>
<dbReference type="InterPro" id="IPR001461">
    <property type="entry name" value="Aspartic_peptidase_A1"/>
</dbReference>
<dbReference type="PROSITE" id="PS51767">
    <property type="entry name" value="PEPTIDASE_A1"/>
    <property type="match status" value="1"/>
</dbReference>
<dbReference type="GO" id="GO:0006508">
    <property type="term" value="P:proteolysis"/>
    <property type="evidence" value="ECO:0007669"/>
    <property type="project" value="UniProtKB-KW"/>
</dbReference>
<evidence type="ECO:0000313" key="7">
    <source>
        <dbReference type="EMBL" id="KAJ9615549.1"/>
    </source>
</evidence>
<evidence type="ECO:0000256" key="1">
    <source>
        <dbReference type="ARBA" id="ARBA00007447"/>
    </source>
</evidence>
<dbReference type="InterPro" id="IPR033121">
    <property type="entry name" value="PEPTIDASE_A1"/>
</dbReference>
<keyword evidence="8" id="KW-1185">Reference proteome</keyword>
<gene>
    <name evidence="7" type="ORF">H2200_001624</name>
</gene>
<dbReference type="Pfam" id="PF00026">
    <property type="entry name" value="Asp"/>
    <property type="match status" value="1"/>
</dbReference>
<dbReference type="EMBL" id="JAPDRK010000002">
    <property type="protein sequence ID" value="KAJ9615549.1"/>
    <property type="molecule type" value="Genomic_DNA"/>
</dbReference>
<evidence type="ECO:0000256" key="3">
    <source>
        <dbReference type="PIRSR" id="PIRSR601461-1"/>
    </source>
</evidence>
<name>A0AA39CP90_9EURO</name>
<organism evidence="7 8">
    <name type="scientific">Cladophialophora chaetospira</name>
    <dbReference type="NCBI Taxonomy" id="386627"/>
    <lineage>
        <taxon>Eukaryota</taxon>
        <taxon>Fungi</taxon>
        <taxon>Dikarya</taxon>
        <taxon>Ascomycota</taxon>
        <taxon>Pezizomycotina</taxon>
        <taxon>Eurotiomycetes</taxon>
        <taxon>Chaetothyriomycetidae</taxon>
        <taxon>Chaetothyriales</taxon>
        <taxon>Herpotrichiellaceae</taxon>
        <taxon>Cladophialophora</taxon>
    </lineage>
</organism>
<accession>A0AA39CP90</accession>
<evidence type="ECO:0000256" key="4">
    <source>
        <dbReference type="RuleBase" id="RU000454"/>
    </source>
</evidence>
<feature type="active site" evidence="3">
    <location>
        <position position="277"/>
    </location>
</feature>
<evidence type="ECO:0000256" key="5">
    <source>
        <dbReference type="SAM" id="SignalP"/>
    </source>
</evidence>
<comment type="caution">
    <text evidence="7">The sequence shown here is derived from an EMBL/GenBank/DDBJ whole genome shotgun (WGS) entry which is preliminary data.</text>
</comment>
<reference evidence="7" key="1">
    <citation type="submission" date="2022-10" db="EMBL/GenBank/DDBJ databases">
        <title>Culturing micro-colonial fungi from biological soil crusts in the Mojave desert and describing Neophaeococcomyces mojavensis, and introducing the new genera and species Taxawa tesnikishii.</title>
        <authorList>
            <person name="Kurbessoian T."/>
            <person name="Stajich J.E."/>
        </authorList>
    </citation>
    <scope>NUCLEOTIDE SEQUENCE</scope>
    <source>
        <strain evidence="7">TK_41</strain>
    </source>
</reference>
<dbReference type="PROSITE" id="PS00141">
    <property type="entry name" value="ASP_PROTEASE"/>
    <property type="match status" value="1"/>
</dbReference>
<protein>
    <recommendedName>
        <fullName evidence="6">Peptidase A1 domain-containing protein</fullName>
    </recommendedName>
</protein>
<evidence type="ECO:0000256" key="2">
    <source>
        <dbReference type="ARBA" id="ARBA00022750"/>
    </source>
</evidence>
<dbReference type="AlphaFoldDB" id="A0AA39CP90"/>
<keyword evidence="4" id="KW-0378">Hydrolase</keyword>
<keyword evidence="2 4" id="KW-0064">Aspartyl protease</keyword>
<feature type="chain" id="PRO_5041297919" description="Peptidase A1 domain-containing protein" evidence="5">
    <location>
        <begin position="21"/>
        <end position="499"/>
    </location>
</feature>
<keyword evidence="4" id="KW-0645">Protease</keyword>
<feature type="signal peptide" evidence="5">
    <location>
        <begin position="1"/>
        <end position="20"/>
    </location>
</feature>
<dbReference type="GO" id="GO:0004190">
    <property type="term" value="F:aspartic-type endopeptidase activity"/>
    <property type="evidence" value="ECO:0007669"/>
    <property type="project" value="UniProtKB-KW"/>
</dbReference>
<comment type="similarity">
    <text evidence="1 4">Belongs to the peptidase A1 family.</text>
</comment>